<sequence>MEESVVVKKGGLFNKYRTIQQGIDAVSDGGTVYIENGQYSENITIDGRSVALKGKGQVAISASSNMPLLKTIDAAVTLQGIAFRQTGHTNAIYVKETSEVNIEDCRIEGENYQDVKTTYPALWIGLESKVHVKNSTLIGHTSNSLHAEESVVTIESCDVKGVGIYAGFGSRLTAENLIIKNPSNYGIFAKEAELNLHEVSMTGGGVAVILEDSKGYINSLTTNHTYRDVLRVDHSELTVEKAEMKNFCEIKRKDEKAGYPAVYIKNRSVVKLDDVQIHDSLFDGIQVYQSQLELSNAFLKKLFMGIYIREQSTVKLENVEMTRLEYNAVSSAGQSNVMIKNSTFDHCVDEHEKNYPVIFIKEEGSLHLEETTIKGSLHDAVYLDGVQNTYLDNVTFDAVNIGIYIQKSILNANQLTIKNCYKNALILQDGEADIRNSYLENNNLNSSATYEKNSDIPKAVDAAISIANARVVLDSVEVIDKTAAVSLRKRSSLNASSLQLSGGVFSMDSIIDISYLTFRNIEKEAVHFKLLRGTAAKVQFDDPSVRVWLQKDKGSRFSSNLIHSPHMVLSYDFTEKATGPVPVNDAIPFEMKTKESQPKDKETVQMESLIGPTAYKEVMKKFLKEITLYKVRTAQGISMDQQWGMLWLQKGMNDLTPFFDQTRNLLIETELIKENECFRFSEMSSLNDLEQISSGLLWIDQLEKIENDNNLMTLLENKFPNHKLVIIISGKETEINRLKNFAPKLIEQLNYKSVFGLYTAEETAEIVRQILVKHQFVFDSTFLKEAVNDNYPSSTDERINQWPEEIVKSIIQVQSERLIDQPELSLEKEQIISLTQTDILKGIMAVK</sequence>
<dbReference type="InterPro" id="IPR012334">
    <property type="entry name" value="Pectin_lyas_fold"/>
</dbReference>
<evidence type="ECO:0000313" key="4">
    <source>
        <dbReference type="Proteomes" id="UP000321558"/>
    </source>
</evidence>
<accession>A0A511ZEJ6</accession>
<dbReference type="InterPro" id="IPR011050">
    <property type="entry name" value="Pectin_lyase_fold/virulence"/>
</dbReference>
<dbReference type="InterPro" id="IPR039448">
    <property type="entry name" value="Beta_helix"/>
</dbReference>
<dbReference type="InterPro" id="IPR051550">
    <property type="entry name" value="SCF-Subunits/Alg-Epimerases"/>
</dbReference>
<protein>
    <recommendedName>
        <fullName evidence="2">Right handed beta helix domain-containing protein</fullName>
    </recommendedName>
</protein>
<dbReference type="PANTHER" id="PTHR22990:SF15">
    <property type="entry name" value="F-BOX ONLY PROTEIN 10"/>
    <property type="match status" value="1"/>
</dbReference>
<comment type="caution">
    <text evidence="3">The sequence shown here is derived from an EMBL/GenBank/DDBJ whole genome shotgun (WGS) entry which is preliminary data.</text>
</comment>
<evidence type="ECO:0000259" key="2">
    <source>
        <dbReference type="Pfam" id="PF13229"/>
    </source>
</evidence>
<dbReference type="Proteomes" id="UP000321558">
    <property type="component" value="Unassembled WGS sequence"/>
</dbReference>
<reference evidence="3 4" key="1">
    <citation type="submission" date="2019-07" db="EMBL/GenBank/DDBJ databases">
        <title>Whole genome shotgun sequence of Oceanobacillus sojae NBRC 105379.</title>
        <authorList>
            <person name="Hosoyama A."/>
            <person name="Uohara A."/>
            <person name="Ohji S."/>
            <person name="Ichikawa N."/>
        </authorList>
    </citation>
    <scope>NUCLEOTIDE SEQUENCE [LARGE SCALE GENOMIC DNA]</scope>
    <source>
        <strain evidence="3 4">NBRC 105379</strain>
    </source>
</reference>
<dbReference type="InterPro" id="IPR006626">
    <property type="entry name" value="PbH1"/>
</dbReference>
<evidence type="ECO:0000256" key="1">
    <source>
        <dbReference type="ARBA" id="ARBA00022737"/>
    </source>
</evidence>
<keyword evidence="1" id="KW-0677">Repeat</keyword>
<proteinExistence type="predicted"/>
<dbReference type="Gene3D" id="2.160.20.10">
    <property type="entry name" value="Single-stranded right-handed beta-helix, Pectin lyase-like"/>
    <property type="match status" value="2"/>
</dbReference>
<dbReference type="AlphaFoldDB" id="A0A511ZEJ6"/>
<name>A0A511ZEJ6_9BACI</name>
<dbReference type="STRING" id="582851.GCA_900162665_02818"/>
<dbReference type="Pfam" id="PF13229">
    <property type="entry name" value="Beta_helix"/>
    <property type="match status" value="1"/>
</dbReference>
<feature type="domain" description="Right handed beta helix" evidence="2">
    <location>
        <begin position="284"/>
        <end position="443"/>
    </location>
</feature>
<keyword evidence="4" id="KW-1185">Reference proteome</keyword>
<dbReference type="SMART" id="SM00710">
    <property type="entry name" value="PbH1"/>
    <property type="match status" value="6"/>
</dbReference>
<dbReference type="RefSeq" id="WP_186813531.1">
    <property type="nucleotide sequence ID" value="NZ_BJYM01000002.1"/>
</dbReference>
<organism evidence="3 4">
    <name type="scientific">Oceanobacillus sojae</name>
    <dbReference type="NCBI Taxonomy" id="582851"/>
    <lineage>
        <taxon>Bacteria</taxon>
        <taxon>Bacillati</taxon>
        <taxon>Bacillota</taxon>
        <taxon>Bacilli</taxon>
        <taxon>Bacillales</taxon>
        <taxon>Bacillaceae</taxon>
        <taxon>Oceanobacillus</taxon>
    </lineage>
</organism>
<dbReference type="SUPFAM" id="SSF51126">
    <property type="entry name" value="Pectin lyase-like"/>
    <property type="match status" value="1"/>
</dbReference>
<dbReference type="EMBL" id="BJYM01000002">
    <property type="protein sequence ID" value="GEN85868.1"/>
    <property type="molecule type" value="Genomic_DNA"/>
</dbReference>
<evidence type="ECO:0000313" key="3">
    <source>
        <dbReference type="EMBL" id="GEN85868.1"/>
    </source>
</evidence>
<gene>
    <name evidence="3" type="ORF">OSO01_06070</name>
</gene>
<dbReference type="PANTHER" id="PTHR22990">
    <property type="entry name" value="F-BOX ONLY PROTEIN"/>
    <property type="match status" value="1"/>
</dbReference>